<accession>A0A238LHS7</accession>
<dbReference type="OrthoDB" id="9796770at2"/>
<dbReference type="RefSeq" id="WP_093993467.1">
    <property type="nucleotide sequence ID" value="NZ_FXZK01000008.1"/>
</dbReference>
<evidence type="ECO:0000256" key="2">
    <source>
        <dbReference type="SAM" id="MobiDB-lite"/>
    </source>
</evidence>
<proteinExistence type="predicted"/>
<keyword evidence="1 4" id="KW-0378">Hydrolase</keyword>
<dbReference type="PRINTS" id="PR00111">
    <property type="entry name" value="ABHYDROLASE"/>
</dbReference>
<dbReference type="AlphaFoldDB" id="A0A238LHS7"/>
<feature type="domain" description="AB hydrolase-1" evidence="3">
    <location>
        <begin position="25"/>
        <end position="139"/>
    </location>
</feature>
<sequence length="393" mass="43068">MPTLTHADLRLNYQLIGPDLSPATPPVSLIHGLGANLAFWYLGAMRHLGRDKTILLHDLRGHGASSMPPSGYSLTDMVEDFRTLLDKLHIHRTHVVGHSHGARVALLFALTYPERVESLTLADTQLRALQPPMKLGEWPHWQDWKADLMARGVTSFPPEDSLIDFKLLAELGPRSAGGRGGRSVVDTPPGGIKGRIAEAGAGNADRARARRRGRGQMGGQLGAKMGGPMGAKMGGARRIDLQSRQMGARGAEQWETLMETTKAPDEMHDESAIHLSDMYKLTMPVLLIYGALSHCVPTADRLAELLPNARRILVPGAGHFFPIVKPRPFARTLNTFLKSMSAGQGRATMVRKPRPKTQSSVTYFPKTVNRLTHARRLMPGLAARAAQMVRRAR</sequence>
<dbReference type="PANTHER" id="PTHR43798">
    <property type="entry name" value="MONOACYLGLYCEROL LIPASE"/>
    <property type="match status" value="1"/>
</dbReference>
<dbReference type="GO" id="GO:0016020">
    <property type="term" value="C:membrane"/>
    <property type="evidence" value="ECO:0007669"/>
    <property type="project" value="TreeGrafter"/>
</dbReference>
<dbReference type="Gene3D" id="3.40.50.1820">
    <property type="entry name" value="alpha/beta hydrolase"/>
    <property type="match status" value="1"/>
</dbReference>
<gene>
    <name evidence="4" type="ORF">LOM8899_03442</name>
</gene>
<dbReference type="EMBL" id="FXZK01000008">
    <property type="protein sequence ID" value="SMY09277.1"/>
    <property type="molecule type" value="Genomic_DNA"/>
</dbReference>
<dbReference type="GO" id="GO:0050357">
    <property type="term" value="F:tropinesterase activity"/>
    <property type="evidence" value="ECO:0007669"/>
    <property type="project" value="UniProtKB-EC"/>
</dbReference>
<evidence type="ECO:0000313" key="5">
    <source>
        <dbReference type="Proteomes" id="UP000201613"/>
    </source>
</evidence>
<dbReference type="PANTHER" id="PTHR43798:SF31">
    <property type="entry name" value="AB HYDROLASE SUPERFAMILY PROTEIN YCLE"/>
    <property type="match status" value="1"/>
</dbReference>
<feature type="compositionally biased region" description="Gly residues" evidence="2">
    <location>
        <begin position="215"/>
        <end position="229"/>
    </location>
</feature>
<keyword evidence="5" id="KW-1185">Reference proteome</keyword>
<evidence type="ECO:0000313" key="4">
    <source>
        <dbReference type="EMBL" id="SMY09277.1"/>
    </source>
</evidence>
<name>A0A238LHS7_9RHOB</name>
<dbReference type="EC" id="3.1.1.10" evidence="4"/>
<dbReference type="SUPFAM" id="SSF53474">
    <property type="entry name" value="alpha/beta-Hydrolases"/>
    <property type="match status" value="1"/>
</dbReference>
<dbReference type="Proteomes" id="UP000201613">
    <property type="component" value="Unassembled WGS sequence"/>
</dbReference>
<dbReference type="InterPro" id="IPR000073">
    <property type="entry name" value="AB_hydrolase_1"/>
</dbReference>
<dbReference type="InterPro" id="IPR029058">
    <property type="entry name" value="AB_hydrolase_fold"/>
</dbReference>
<dbReference type="InterPro" id="IPR050266">
    <property type="entry name" value="AB_hydrolase_sf"/>
</dbReference>
<protein>
    <submittedName>
        <fullName evidence="4">Tropinesterase</fullName>
        <ecNumber evidence="4">3.1.1.10</ecNumber>
    </submittedName>
</protein>
<reference evidence="4 5" key="1">
    <citation type="submission" date="2017-05" db="EMBL/GenBank/DDBJ databases">
        <authorList>
            <person name="Song R."/>
            <person name="Chenine A.L."/>
            <person name="Ruprecht R.M."/>
        </authorList>
    </citation>
    <scope>NUCLEOTIDE SEQUENCE [LARGE SCALE GENOMIC DNA]</scope>
    <source>
        <strain evidence="4 5">CECT 8899</strain>
    </source>
</reference>
<dbReference type="Pfam" id="PF00561">
    <property type="entry name" value="Abhydrolase_1"/>
    <property type="match status" value="1"/>
</dbReference>
<evidence type="ECO:0000256" key="1">
    <source>
        <dbReference type="ARBA" id="ARBA00022801"/>
    </source>
</evidence>
<organism evidence="4 5">
    <name type="scientific">Flavimaricola marinus</name>
    <dbReference type="NCBI Taxonomy" id="1819565"/>
    <lineage>
        <taxon>Bacteria</taxon>
        <taxon>Pseudomonadati</taxon>
        <taxon>Pseudomonadota</taxon>
        <taxon>Alphaproteobacteria</taxon>
        <taxon>Rhodobacterales</taxon>
        <taxon>Paracoccaceae</taxon>
        <taxon>Flavimaricola</taxon>
    </lineage>
</organism>
<feature type="region of interest" description="Disordered" evidence="2">
    <location>
        <begin position="176"/>
        <end position="229"/>
    </location>
</feature>
<evidence type="ECO:0000259" key="3">
    <source>
        <dbReference type="Pfam" id="PF00561"/>
    </source>
</evidence>